<dbReference type="PROSITE" id="PS51354">
    <property type="entry name" value="GLUTAREDOXIN_2"/>
    <property type="match status" value="1"/>
</dbReference>
<evidence type="ECO:0000256" key="3">
    <source>
        <dbReference type="ARBA" id="ARBA00022982"/>
    </source>
</evidence>
<dbReference type="PANTHER" id="PTHR45694:SF18">
    <property type="entry name" value="GLUTAREDOXIN-1-RELATED"/>
    <property type="match status" value="1"/>
</dbReference>
<dbReference type="PRINTS" id="PR00160">
    <property type="entry name" value="GLUTAREDOXIN"/>
</dbReference>
<organism evidence="8 9">
    <name type="scientific">Caldimonas caldifontis</name>
    <dbReference type="NCBI Taxonomy" id="1452508"/>
    <lineage>
        <taxon>Bacteria</taxon>
        <taxon>Pseudomonadati</taxon>
        <taxon>Pseudomonadota</taxon>
        <taxon>Betaproteobacteria</taxon>
        <taxon>Burkholderiales</taxon>
        <taxon>Sphaerotilaceae</taxon>
        <taxon>Caldimonas</taxon>
    </lineage>
</organism>
<dbReference type="InterPro" id="IPR002109">
    <property type="entry name" value="Glutaredoxin"/>
</dbReference>
<dbReference type="RefSeq" id="WP_104300219.1">
    <property type="nucleotide sequence ID" value="NZ_PSNX01000001.1"/>
</dbReference>
<dbReference type="SUPFAM" id="SSF52833">
    <property type="entry name" value="Thioredoxin-like"/>
    <property type="match status" value="1"/>
</dbReference>
<evidence type="ECO:0000259" key="7">
    <source>
        <dbReference type="Pfam" id="PF00462"/>
    </source>
</evidence>
<dbReference type="AlphaFoldDB" id="A0A2S5SZK4"/>
<keyword evidence="9" id="KW-1185">Reference proteome</keyword>
<evidence type="ECO:0000256" key="2">
    <source>
        <dbReference type="ARBA" id="ARBA00022448"/>
    </source>
</evidence>
<comment type="similarity">
    <text evidence="1 6">Belongs to the glutaredoxin family.</text>
</comment>
<keyword evidence="2 6" id="KW-0813">Transport</keyword>
<dbReference type="Proteomes" id="UP000238605">
    <property type="component" value="Unassembled WGS sequence"/>
</dbReference>
<dbReference type="InterPro" id="IPR014025">
    <property type="entry name" value="Glutaredoxin_subgr"/>
</dbReference>
<evidence type="ECO:0000256" key="6">
    <source>
        <dbReference type="RuleBase" id="RU364065"/>
    </source>
</evidence>
<keyword evidence="4" id="KW-1015">Disulfide bond</keyword>
<keyword evidence="6" id="KW-0963">Cytoplasm</keyword>
<evidence type="ECO:0000313" key="9">
    <source>
        <dbReference type="Proteomes" id="UP000238605"/>
    </source>
</evidence>
<sequence>MPTVTMYTTQVCPYCQRAKQLLAQRGVQQIEEIRVDLQPELRERMVELTGRRTVPQIFIGDTHVGGCDDLYALDQRGGLDPLLRGEATA</sequence>
<reference evidence="8 9" key="1">
    <citation type="submission" date="2018-02" db="EMBL/GenBank/DDBJ databases">
        <title>Reclassifiation of [Polyangium] brachysporum DSM 7029 as Guopingzhaonella breviflexa gen. nov., sp. nov., a member of the family Comamonadaceae.</title>
        <authorList>
            <person name="Tang B."/>
        </authorList>
    </citation>
    <scope>NUCLEOTIDE SEQUENCE [LARGE SCALE GENOMIC DNA]</scope>
    <source>
        <strain evidence="8 9">BCRC 80649</strain>
    </source>
</reference>
<evidence type="ECO:0000256" key="5">
    <source>
        <dbReference type="ARBA" id="ARBA00023284"/>
    </source>
</evidence>
<gene>
    <name evidence="8" type="primary">grxC</name>
    <name evidence="8" type="ORF">C1704_01365</name>
</gene>
<comment type="function">
    <text evidence="6">Has a glutathione-disulfide oxidoreductase activity in the presence of NADPH and glutathione reductase. Reduces low molecular weight disulfides and proteins.</text>
</comment>
<proteinExistence type="inferred from homology"/>
<comment type="caution">
    <text evidence="8">The sequence shown here is derived from an EMBL/GenBank/DDBJ whole genome shotgun (WGS) entry which is preliminary data.</text>
</comment>
<dbReference type="GO" id="GO:0045454">
    <property type="term" value="P:cell redox homeostasis"/>
    <property type="evidence" value="ECO:0007669"/>
    <property type="project" value="InterPro"/>
</dbReference>
<keyword evidence="3 6" id="KW-0249">Electron transport</keyword>
<dbReference type="OrthoDB" id="9814618at2"/>
<dbReference type="GO" id="GO:0005737">
    <property type="term" value="C:cytoplasm"/>
    <property type="evidence" value="ECO:0007669"/>
    <property type="project" value="TreeGrafter"/>
</dbReference>
<dbReference type="Pfam" id="PF00462">
    <property type="entry name" value="Glutaredoxin"/>
    <property type="match status" value="1"/>
</dbReference>
<dbReference type="InterPro" id="IPR036249">
    <property type="entry name" value="Thioredoxin-like_sf"/>
</dbReference>
<dbReference type="NCBIfam" id="TIGR02181">
    <property type="entry name" value="GRX_bact"/>
    <property type="match status" value="1"/>
</dbReference>
<dbReference type="CDD" id="cd03418">
    <property type="entry name" value="GRX_GRXb_1_3_like"/>
    <property type="match status" value="1"/>
</dbReference>
<accession>A0A2S5SZK4</accession>
<dbReference type="PROSITE" id="PS00195">
    <property type="entry name" value="GLUTAREDOXIN_1"/>
    <property type="match status" value="1"/>
</dbReference>
<dbReference type="EMBL" id="PSNX01000001">
    <property type="protein sequence ID" value="PPE68150.1"/>
    <property type="molecule type" value="Genomic_DNA"/>
</dbReference>
<protein>
    <recommendedName>
        <fullName evidence="6">Glutaredoxin</fullName>
    </recommendedName>
</protein>
<evidence type="ECO:0000256" key="1">
    <source>
        <dbReference type="ARBA" id="ARBA00007787"/>
    </source>
</evidence>
<feature type="domain" description="Glutaredoxin" evidence="7">
    <location>
        <begin position="4"/>
        <end position="64"/>
    </location>
</feature>
<dbReference type="GO" id="GO:0034599">
    <property type="term" value="P:cellular response to oxidative stress"/>
    <property type="evidence" value="ECO:0007669"/>
    <property type="project" value="TreeGrafter"/>
</dbReference>
<evidence type="ECO:0000256" key="4">
    <source>
        <dbReference type="ARBA" id="ARBA00023157"/>
    </source>
</evidence>
<dbReference type="InterPro" id="IPR011767">
    <property type="entry name" value="GLR_AS"/>
</dbReference>
<dbReference type="Gene3D" id="3.40.30.10">
    <property type="entry name" value="Glutaredoxin"/>
    <property type="match status" value="1"/>
</dbReference>
<keyword evidence="5 6" id="KW-0676">Redox-active center</keyword>
<dbReference type="PANTHER" id="PTHR45694">
    <property type="entry name" value="GLUTAREDOXIN 2"/>
    <property type="match status" value="1"/>
</dbReference>
<dbReference type="InterPro" id="IPR011900">
    <property type="entry name" value="GRX_bact"/>
</dbReference>
<dbReference type="GO" id="GO:0015038">
    <property type="term" value="F:glutathione disulfide oxidoreductase activity"/>
    <property type="evidence" value="ECO:0007669"/>
    <property type="project" value="UniProtKB-UniRule"/>
</dbReference>
<name>A0A2S5SZK4_9BURK</name>
<evidence type="ECO:0000313" key="8">
    <source>
        <dbReference type="EMBL" id="PPE68150.1"/>
    </source>
</evidence>